<protein>
    <recommendedName>
        <fullName evidence="3">PaaX family transcriptional regulator</fullName>
    </recommendedName>
</protein>
<dbReference type="Gene3D" id="1.10.10.10">
    <property type="entry name" value="Winged helix-like DNA-binding domain superfamily/Winged helix DNA-binding domain"/>
    <property type="match status" value="1"/>
</dbReference>
<accession>A0A921F745</accession>
<sequence>MRRRVGHEKYRITRASFDVISVFPALAATAVPGPVFSAVLQLHGYGPSAVRNRLVRMVHQGQLVSDRSGRASLYRVHPALQEKMDQLRSRLHPPTFDGHFHMVVHAIPESERQLRDRLTYLARYLEYRALRPGVLLGFVDRSERLSHKLRGAMECSDDSWFSFGTVVPPSEEAAESWVRRAFLCDGVSEKIGALEARIERLAPTGDGGELISYMDALYDVLWLFNEVAVLPAEFTHLSDDDARLFALLEKLDAFYREHCDIRVVEKALSVPAARLIEYEETDAVDALPKE</sequence>
<evidence type="ECO:0000313" key="2">
    <source>
        <dbReference type="Proteomes" id="UP000776650"/>
    </source>
</evidence>
<organism evidence="1 2">
    <name type="scientific">Dietzia timorensis</name>
    <dbReference type="NCBI Taxonomy" id="499555"/>
    <lineage>
        <taxon>Bacteria</taxon>
        <taxon>Bacillati</taxon>
        <taxon>Actinomycetota</taxon>
        <taxon>Actinomycetes</taxon>
        <taxon>Mycobacteriales</taxon>
        <taxon>Dietziaceae</taxon>
        <taxon>Dietzia</taxon>
    </lineage>
</organism>
<proteinExistence type="predicted"/>
<evidence type="ECO:0000313" key="1">
    <source>
        <dbReference type="EMBL" id="HJE91334.1"/>
    </source>
</evidence>
<comment type="caution">
    <text evidence="1">The sequence shown here is derived from an EMBL/GenBank/DDBJ whole genome shotgun (WGS) entry which is preliminary data.</text>
</comment>
<dbReference type="InterPro" id="IPR036388">
    <property type="entry name" value="WH-like_DNA-bd_sf"/>
</dbReference>
<dbReference type="EMBL" id="DYXM01000196">
    <property type="protein sequence ID" value="HJE91334.1"/>
    <property type="molecule type" value="Genomic_DNA"/>
</dbReference>
<reference evidence="1" key="2">
    <citation type="submission" date="2021-09" db="EMBL/GenBank/DDBJ databases">
        <authorList>
            <person name="Gilroy R."/>
        </authorList>
    </citation>
    <scope>NUCLEOTIDE SEQUENCE</scope>
    <source>
        <strain evidence="1">ChiGjej1B1-18357</strain>
    </source>
</reference>
<dbReference type="AlphaFoldDB" id="A0A921F745"/>
<name>A0A921F745_9ACTN</name>
<dbReference type="RefSeq" id="WP_303913514.1">
    <property type="nucleotide sequence ID" value="NZ_DYXM01000196.1"/>
</dbReference>
<evidence type="ECO:0008006" key="3">
    <source>
        <dbReference type="Google" id="ProtNLM"/>
    </source>
</evidence>
<reference evidence="1" key="1">
    <citation type="journal article" date="2021" name="PeerJ">
        <title>Extensive microbial diversity within the chicken gut microbiome revealed by metagenomics and culture.</title>
        <authorList>
            <person name="Gilroy R."/>
            <person name="Ravi A."/>
            <person name="Getino M."/>
            <person name="Pursley I."/>
            <person name="Horton D.L."/>
            <person name="Alikhan N.F."/>
            <person name="Baker D."/>
            <person name="Gharbi K."/>
            <person name="Hall N."/>
            <person name="Watson M."/>
            <person name="Adriaenssens E.M."/>
            <person name="Foster-Nyarko E."/>
            <person name="Jarju S."/>
            <person name="Secka A."/>
            <person name="Antonio M."/>
            <person name="Oren A."/>
            <person name="Chaudhuri R.R."/>
            <person name="La Ragione R."/>
            <person name="Hildebrand F."/>
            <person name="Pallen M.J."/>
        </authorList>
    </citation>
    <scope>NUCLEOTIDE SEQUENCE</scope>
    <source>
        <strain evidence="1">ChiGjej1B1-18357</strain>
    </source>
</reference>
<gene>
    <name evidence="1" type="ORF">K8V11_10035</name>
</gene>
<dbReference type="Proteomes" id="UP000776650">
    <property type="component" value="Unassembled WGS sequence"/>
</dbReference>